<feature type="region of interest" description="Disordered" evidence="1">
    <location>
        <begin position="46"/>
        <end position="83"/>
    </location>
</feature>
<evidence type="ECO:0000256" key="1">
    <source>
        <dbReference type="SAM" id="MobiDB-lite"/>
    </source>
</evidence>
<reference evidence="2 3" key="1">
    <citation type="submission" date="2017-12" db="EMBL/GenBank/DDBJ databases">
        <title>Hemimetabolous genomes reveal molecular basis of termite eusociality.</title>
        <authorList>
            <person name="Harrison M.C."/>
            <person name="Jongepier E."/>
            <person name="Robertson H.M."/>
            <person name="Arning N."/>
            <person name="Bitard-Feildel T."/>
            <person name="Chao H."/>
            <person name="Childers C.P."/>
            <person name="Dinh H."/>
            <person name="Doddapaneni H."/>
            <person name="Dugan S."/>
            <person name="Gowin J."/>
            <person name="Greiner C."/>
            <person name="Han Y."/>
            <person name="Hu H."/>
            <person name="Hughes D.S.T."/>
            <person name="Huylmans A.-K."/>
            <person name="Kemena C."/>
            <person name="Kremer L.P.M."/>
            <person name="Lee S.L."/>
            <person name="Lopez-Ezquerra A."/>
            <person name="Mallet L."/>
            <person name="Monroy-Kuhn J.M."/>
            <person name="Moser A."/>
            <person name="Murali S.C."/>
            <person name="Muzny D.M."/>
            <person name="Otani S."/>
            <person name="Piulachs M.-D."/>
            <person name="Poelchau M."/>
            <person name="Qu J."/>
            <person name="Schaub F."/>
            <person name="Wada-Katsumata A."/>
            <person name="Worley K.C."/>
            <person name="Xie Q."/>
            <person name="Ylla G."/>
            <person name="Poulsen M."/>
            <person name="Gibbs R.A."/>
            <person name="Schal C."/>
            <person name="Richards S."/>
            <person name="Belles X."/>
            <person name="Korb J."/>
            <person name="Bornberg-Bauer E."/>
        </authorList>
    </citation>
    <scope>NUCLEOTIDE SEQUENCE [LARGE SCALE GENOMIC DNA]</scope>
    <source>
        <tissue evidence="2">Whole body</tissue>
    </source>
</reference>
<feature type="region of interest" description="Disordered" evidence="1">
    <location>
        <begin position="125"/>
        <end position="189"/>
    </location>
</feature>
<feature type="compositionally biased region" description="Polar residues" evidence="1">
    <location>
        <begin position="125"/>
        <end position="141"/>
    </location>
</feature>
<dbReference type="EMBL" id="NEVH01006580">
    <property type="protein sequence ID" value="PNF37600.1"/>
    <property type="molecule type" value="Genomic_DNA"/>
</dbReference>
<organism evidence="2 3">
    <name type="scientific">Cryptotermes secundus</name>
    <dbReference type="NCBI Taxonomy" id="105785"/>
    <lineage>
        <taxon>Eukaryota</taxon>
        <taxon>Metazoa</taxon>
        <taxon>Ecdysozoa</taxon>
        <taxon>Arthropoda</taxon>
        <taxon>Hexapoda</taxon>
        <taxon>Insecta</taxon>
        <taxon>Pterygota</taxon>
        <taxon>Neoptera</taxon>
        <taxon>Polyneoptera</taxon>
        <taxon>Dictyoptera</taxon>
        <taxon>Blattodea</taxon>
        <taxon>Blattoidea</taxon>
        <taxon>Termitoidae</taxon>
        <taxon>Kalotermitidae</taxon>
        <taxon>Cryptotermitinae</taxon>
        <taxon>Cryptotermes</taxon>
    </lineage>
</organism>
<keyword evidence="3" id="KW-1185">Reference proteome</keyword>
<dbReference type="InParanoid" id="A0A2J7R9U9"/>
<gene>
    <name evidence="2" type="ORF">B7P43_G11988</name>
</gene>
<dbReference type="AlphaFoldDB" id="A0A2J7R9U9"/>
<comment type="caution">
    <text evidence="2">The sequence shown here is derived from an EMBL/GenBank/DDBJ whole genome shotgun (WGS) entry which is preliminary data.</text>
</comment>
<name>A0A2J7R9U9_9NEOP</name>
<dbReference type="Proteomes" id="UP000235965">
    <property type="component" value="Unassembled WGS sequence"/>
</dbReference>
<dbReference type="PANTHER" id="PTHR47771:SF3">
    <property type="entry name" value="LD27203P"/>
    <property type="match status" value="1"/>
</dbReference>
<protein>
    <submittedName>
        <fullName evidence="2">Uncharacterized protein</fullName>
    </submittedName>
</protein>
<feature type="compositionally biased region" description="Basic and acidic residues" evidence="1">
    <location>
        <begin position="537"/>
        <end position="546"/>
    </location>
</feature>
<feature type="region of interest" description="Disordered" evidence="1">
    <location>
        <begin position="537"/>
        <end position="559"/>
    </location>
</feature>
<dbReference type="OrthoDB" id="8197883at2759"/>
<accession>A0A2J7R9U9</accession>
<evidence type="ECO:0000313" key="2">
    <source>
        <dbReference type="EMBL" id="PNF37600.1"/>
    </source>
</evidence>
<feature type="compositionally biased region" description="Basic and acidic residues" evidence="1">
    <location>
        <begin position="165"/>
        <end position="189"/>
    </location>
</feature>
<evidence type="ECO:0000313" key="3">
    <source>
        <dbReference type="Proteomes" id="UP000235965"/>
    </source>
</evidence>
<proteinExistence type="predicted"/>
<sequence>MDLREIEWDGMDWTDLVQDKDEWRALVNTIEIIILAFALITSAEESKCTEKDVNNQTKREDSTLEHEIDSKDELSLGKDDDLKEKQQERNELAANEENMLKHLETISEFEGHQDNEQFAKEVNRNQGQQLQDEENTTGQNTGKEKQLNVDIKQTQGEAEESELQYDVKEMDENGNDREPKEKKHTNPGEATLEQKHKLNSVEQHSDQQTAQNHGSEFRQHGHLEQPLEGYRVTETGQDEGHQLIRENNFNYLFNYHGGHNLQHSPNIFEDTSLHKNHDVQTLTLTDEVSLQHHFPVYIPGEKHVPQPTEKTVSFPAKQFVSHPAGLHYAVHKPVPYPLNVPVQRPYFVPEVPFAVHVRVPVPQSYTVHDPKPYTVLVEKKVAARYPVRVQVPVSQPYPVKVNVPVKASANRPVSAPVEEPYPVTVQKEAVQKKFPYPVQVHVKSPYPVPAEKSYPAKIGKGIPYTGEKKLNYTAEKNAFYPVKVSVDKPIPVAAERPYPVPAEGPYPVKVPAVKHVFYPVEKAVLHPIEITVPSSLEKAKGSKEEGGTLEDSFGVGYQG</sequence>
<dbReference type="PANTHER" id="PTHR47771">
    <property type="entry name" value="LD27203P-RELATED"/>
    <property type="match status" value="1"/>
</dbReference>
<dbReference type="STRING" id="105785.A0A2J7R9U9"/>